<proteinExistence type="predicted"/>
<sequence>MNLIIQTIASNLEVKDLLRLCVVYRELRHDQCFWRRMIKKRYQRTIKDEEGDLFVLFLELNEFAQGQITLTVNFIFDGVMDVRQSYLELYSLLCKSMAEFDVEHGLDVLSGRYVRKDKSQSNLYFLTYYLYPKAHMTKVEALSGVMFLLHKVKLPKGFTGARLLGV</sequence>
<evidence type="ECO:0008006" key="3">
    <source>
        <dbReference type="Google" id="ProtNLM"/>
    </source>
</evidence>
<organism evidence="1">
    <name type="scientific">Cedratvirus lausannensis</name>
    <dbReference type="NCBI Taxonomy" id="2023205"/>
    <lineage>
        <taxon>Viruses</taxon>
        <taxon>Pithoviruses</taxon>
        <taxon>Orthocedratvirinae</taxon>
        <taxon>Alphacedratvirus</taxon>
        <taxon>Alphacedratvirus francolausannense</taxon>
    </lineage>
</organism>
<name>A0A285PX55_9VIRU</name>
<gene>
    <name evidence="1" type="ORF">BQ9231_00331</name>
</gene>
<reference evidence="1" key="1">
    <citation type="submission" date="2017-08" db="EMBL/GenBank/DDBJ databases">
        <authorList>
            <person name="de Groot N.N."/>
        </authorList>
    </citation>
    <scope>NUCLEOTIDE SEQUENCE</scope>
</reference>
<dbReference type="EMBL" id="LT907979">
    <property type="protein sequence ID" value="SOB74214.1"/>
    <property type="molecule type" value="Genomic_DNA"/>
</dbReference>
<dbReference type="InterPro" id="IPR036047">
    <property type="entry name" value="F-box-like_dom_sf"/>
</dbReference>
<dbReference type="SUPFAM" id="SSF81383">
    <property type="entry name" value="F-box domain"/>
    <property type="match status" value="1"/>
</dbReference>
<evidence type="ECO:0000313" key="1">
    <source>
        <dbReference type="EMBL" id="SOB74214.1"/>
    </source>
</evidence>
<evidence type="ECO:0000313" key="2">
    <source>
        <dbReference type="Proteomes" id="UP000274850"/>
    </source>
</evidence>
<dbReference type="Proteomes" id="UP000274850">
    <property type="component" value="Segment"/>
</dbReference>
<accession>A0A285PX55</accession>
<keyword evidence="2" id="KW-1185">Reference proteome</keyword>
<protein>
    <recommendedName>
        <fullName evidence="3">F-box domain-containing protein</fullName>
    </recommendedName>
</protein>